<name>A0A9P7XL90_9FUNG</name>
<dbReference type="AlphaFoldDB" id="A0A9P7XL90"/>
<sequence length="278" mass="30914">MRRTYRLLNPITFAKVDENNFVKPTTHFEHGTRKVFWADRAMLVNSAIAAKKSAVMIQEASLQEANSGLQRYPSDLNSNYVDVDIVTEIEAEVTSEIADGDPGEVDVTNEELTRAKLTPFYDLIPYVFKKAFTLAPMIKSESLVPSLSLRLPAIEALLSELLLGLCPGLDKDLYAETMLTGLQAKIRELLGNSVKETGIKAKEQKAVHAVPMSVCHICPSLTTEQFVPPTSEHVFVSTWTHINVLLYGSKIRPIPGELVSTAARYFRLVVEEEFGTDE</sequence>
<dbReference type="Proteomes" id="UP000707451">
    <property type="component" value="Unassembled WGS sequence"/>
</dbReference>
<keyword evidence="2" id="KW-1185">Reference proteome</keyword>
<dbReference type="EMBL" id="JAHRHY010000018">
    <property type="protein sequence ID" value="KAG9062689.1"/>
    <property type="molecule type" value="Genomic_DNA"/>
</dbReference>
<accession>A0A9P7XL90</accession>
<comment type="caution">
    <text evidence="1">The sequence shown here is derived from an EMBL/GenBank/DDBJ whole genome shotgun (WGS) entry which is preliminary data.</text>
</comment>
<dbReference type="OrthoDB" id="2423781at2759"/>
<evidence type="ECO:0000313" key="2">
    <source>
        <dbReference type="Proteomes" id="UP000707451"/>
    </source>
</evidence>
<organism evidence="1 2">
    <name type="scientific">Linnemannia hyalina</name>
    <dbReference type="NCBI Taxonomy" id="64524"/>
    <lineage>
        <taxon>Eukaryota</taxon>
        <taxon>Fungi</taxon>
        <taxon>Fungi incertae sedis</taxon>
        <taxon>Mucoromycota</taxon>
        <taxon>Mortierellomycotina</taxon>
        <taxon>Mortierellomycetes</taxon>
        <taxon>Mortierellales</taxon>
        <taxon>Mortierellaceae</taxon>
        <taxon>Linnemannia</taxon>
    </lineage>
</organism>
<evidence type="ECO:0000313" key="1">
    <source>
        <dbReference type="EMBL" id="KAG9062689.1"/>
    </source>
</evidence>
<proteinExistence type="predicted"/>
<protein>
    <submittedName>
        <fullName evidence="1">Uncharacterized protein</fullName>
    </submittedName>
</protein>
<gene>
    <name evidence="1" type="ORF">KI688_004995</name>
</gene>
<reference evidence="1" key="1">
    <citation type="submission" date="2021-06" db="EMBL/GenBank/DDBJ databases">
        <title>Genome Sequence of Mortierella hyaline Strain SCG-10, a Cold-Adapted, Nitrate-Reducing Fungus Isolated from Soil in Minnesota, USA.</title>
        <authorList>
            <person name="Aldossari N."/>
        </authorList>
    </citation>
    <scope>NUCLEOTIDE SEQUENCE</scope>
    <source>
        <strain evidence="1">SCG-10</strain>
    </source>
</reference>